<dbReference type="InterPro" id="IPR000073">
    <property type="entry name" value="AB_hydrolase_1"/>
</dbReference>
<dbReference type="EMBL" id="JALHAT010000015">
    <property type="protein sequence ID" value="MCJ1961054.1"/>
    <property type="molecule type" value="Genomic_DNA"/>
</dbReference>
<dbReference type="GO" id="GO:0016787">
    <property type="term" value="F:hydrolase activity"/>
    <property type="evidence" value="ECO:0007669"/>
    <property type="project" value="UniProtKB-KW"/>
</dbReference>
<proteinExistence type="predicted"/>
<name>A0ABT0AD06_9SPHN</name>
<dbReference type="SUPFAM" id="SSF53474">
    <property type="entry name" value="alpha/beta-Hydrolases"/>
    <property type="match status" value="1"/>
</dbReference>
<gene>
    <name evidence="2" type="ORF">MTR65_10210</name>
</gene>
<evidence type="ECO:0000313" key="3">
    <source>
        <dbReference type="Proteomes" id="UP001162802"/>
    </source>
</evidence>
<dbReference type="InterPro" id="IPR050471">
    <property type="entry name" value="AB_hydrolase"/>
</dbReference>
<feature type="domain" description="AB hydrolase-1" evidence="1">
    <location>
        <begin position="48"/>
        <end position="237"/>
    </location>
</feature>
<reference evidence="2" key="1">
    <citation type="submission" date="2022-03" db="EMBL/GenBank/DDBJ databases">
        <title>Identification of a novel bacterium isolated from mangrove sediments.</title>
        <authorList>
            <person name="Pan X."/>
        </authorList>
    </citation>
    <scope>NUCLEOTIDE SEQUENCE</scope>
    <source>
        <strain evidence="2">B2637</strain>
    </source>
</reference>
<evidence type="ECO:0000259" key="1">
    <source>
        <dbReference type="Pfam" id="PF12697"/>
    </source>
</evidence>
<protein>
    <submittedName>
        <fullName evidence="2">Alpha/beta hydrolase</fullName>
    </submittedName>
</protein>
<sequence>MDTKKRDEEGAEALVIVPGLLCDSGMFGAQLDAFPEAMVIDGFYGGASSLEAMADYVLDRIPPRVSLFGHSMGARVALEVCRMAPTRVVRLALADTGIHPVREGEPAKRHALRDIGRTQGFGALVDTWLPPMIGPERREDADLYQALRTMCLRAGQEVFEAQIEALLHRPDVEDVLTSLTCPVALMVGEDDAWAPPAQHQDIADTIAPHWADPCPLTVIPKAGHMAPAEAPEAFNAALRRWLKASVDAPSAA</sequence>
<dbReference type="Gene3D" id="3.40.50.1820">
    <property type="entry name" value="alpha/beta hydrolase"/>
    <property type="match status" value="1"/>
</dbReference>
<dbReference type="PANTHER" id="PTHR43433:SF4">
    <property type="entry name" value="NON-HEME CHLOROPEROXIDASE-RELATED"/>
    <property type="match status" value="1"/>
</dbReference>
<accession>A0ABT0AD06</accession>
<evidence type="ECO:0000313" key="2">
    <source>
        <dbReference type="EMBL" id="MCJ1961054.1"/>
    </source>
</evidence>
<dbReference type="RefSeq" id="WP_243799789.1">
    <property type="nucleotide sequence ID" value="NZ_JALHAT010000015.1"/>
</dbReference>
<comment type="caution">
    <text evidence="2">The sequence shown here is derived from an EMBL/GenBank/DDBJ whole genome shotgun (WGS) entry which is preliminary data.</text>
</comment>
<dbReference type="PANTHER" id="PTHR43433">
    <property type="entry name" value="HYDROLASE, ALPHA/BETA FOLD FAMILY PROTEIN"/>
    <property type="match status" value="1"/>
</dbReference>
<organism evidence="2 3">
    <name type="scientific">Novosphingobium mangrovi</name>
    <name type="common">ex Hu et al. 2023</name>
    <dbReference type="NCBI Taxonomy" id="2930094"/>
    <lineage>
        <taxon>Bacteria</taxon>
        <taxon>Pseudomonadati</taxon>
        <taxon>Pseudomonadota</taxon>
        <taxon>Alphaproteobacteria</taxon>
        <taxon>Sphingomonadales</taxon>
        <taxon>Sphingomonadaceae</taxon>
        <taxon>Novosphingobium</taxon>
    </lineage>
</organism>
<keyword evidence="3" id="KW-1185">Reference proteome</keyword>
<dbReference type="Proteomes" id="UP001162802">
    <property type="component" value="Unassembled WGS sequence"/>
</dbReference>
<dbReference type="Pfam" id="PF12697">
    <property type="entry name" value="Abhydrolase_6"/>
    <property type="match status" value="1"/>
</dbReference>
<keyword evidence="2" id="KW-0378">Hydrolase</keyword>
<dbReference type="InterPro" id="IPR029058">
    <property type="entry name" value="AB_hydrolase_fold"/>
</dbReference>